<accession>A0ABP8KS70</accession>
<name>A0ABP8KS70_9BACT</name>
<sequence length="212" mass="23943">MAKDARGRVVTICVMYYAQIMPQTTGMGGPSHREITYLGSEFFGFPIWQDGTIQIGSRQIRCSLAYNLMSDELLVKLQNSETIQKVTPEAFTIGSNRFVWDGTKGKGNRYYLVLNDGPTRLLKTFKCQLKAAVTNNGYTNSKEEEFDGHYEIQEQYYIKKGSAAPESVYLTRKSVLAALGDQAEKVLHELPRRKLTEEQVIQALSHYNSPAQ</sequence>
<dbReference type="Proteomes" id="UP001500936">
    <property type="component" value="Unassembled WGS sequence"/>
</dbReference>
<proteinExistence type="predicted"/>
<dbReference type="EMBL" id="BAABHB010000011">
    <property type="protein sequence ID" value="GAA4413948.1"/>
    <property type="molecule type" value="Genomic_DNA"/>
</dbReference>
<gene>
    <name evidence="1" type="ORF">GCM10023187_42800</name>
</gene>
<keyword evidence="2" id="KW-1185">Reference proteome</keyword>
<protein>
    <submittedName>
        <fullName evidence="1">Uncharacterized protein</fullName>
    </submittedName>
</protein>
<reference evidence="2" key="1">
    <citation type="journal article" date="2019" name="Int. J. Syst. Evol. Microbiol.">
        <title>The Global Catalogue of Microorganisms (GCM) 10K type strain sequencing project: providing services to taxonomists for standard genome sequencing and annotation.</title>
        <authorList>
            <consortium name="The Broad Institute Genomics Platform"/>
            <consortium name="The Broad Institute Genome Sequencing Center for Infectious Disease"/>
            <person name="Wu L."/>
            <person name="Ma J."/>
        </authorList>
    </citation>
    <scope>NUCLEOTIDE SEQUENCE [LARGE SCALE GENOMIC DNA]</scope>
    <source>
        <strain evidence="2">JCM 17925</strain>
    </source>
</reference>
<evidence type="ECO:0000313" key="2">
    <source>
        <dbReference type="Proteomes" id="UP001500936"/>
    </source>
</evidence>
<comment type="caution">
    <text evidence="1">The sequence shown here is derived from an EMBL/GenBank/DDBJ whole genome shotgun (WGS) entry which is preliminary data.</text>
</comment>
<organism evidence="1 2">
    <name type="scientific">Nibrella viscosa</name>
    <dbReference type="NCBI Taxonomy" id="1084524"/>
    <lineage>
        <taxon>Bacteria</taxon>
        <taxon>Pseudomonadati</taxon>
        <taxon>Bacteroidota</taxon>
        <taxon>Cytophagia</taxon>
        <taxon>Cytophagales</taxon>
        <taxon>Spirosomataceae</taxon>
        <taxon>Nibrella</taxon>
    </lineage>
</organism>
<evidence type="ECO:0000313" key="1">
    <source>
        <dbReference type="EMBL" id="GAA4413948.1"/>
    </source>
</evidence>